<reference evidence="1" key="1">
    <citation type="journal article" date="2020" name="New Phytol.">
        <title>Comparative genomics reveals dynamic genome evolution in host specialist ectomycorrhizal fungi.</title>
        <authorList>
            <person name="Lofgren L.A."/>
            <person name="Nguyen N.H."/>
            <person name="Vilgalys R."/>
            <person name="Ruytinx J."/>
            <person name="Liao H.L."/>
            <person name="Branco S."/>
            <person name="Kuo A."/>
            <person name="LaButti K."/>
            <person name="Lipzen A."/>
            <person name="Andreopoulos W."/>
            <person name="Pangilinan J."/>
            <person name="Riley R."/>
            <person name="Hundley H."/>
            <person name="Na H."/>
            <person name="Barry K."/>
            <person name="Grigoriev I.V."/>
            <person name="Stajich J.E."/>
            <person name="Kennedy P.G."/>
        </authorList>
    </citation>
    <scope>NUCLEOTIDE SEQUENCE</scope>
    <source>
        <strain evidence="1">S12</strain>
    </source>
</reference>
<dbReference type="Proteomes" id="UP000719766">
    <property type="component" value="Unassembled WGS sequence"/>
</dbReference>
<keyword evidence="2" id="KW-1185">Reference proteome</keyword>
<accession>A0A9P7DJT5</accession>
<evidence type="ECO:0000313" key="1">
    <source>
        <dbReference type="EMBL" id="KAG1796250.1"/>
    </source>
</evidence>
<gene>
    <name evidence="1" type="ORF">HD556DRAFT_290171</name>
</gene>
<evidence type="ECO:0000313" key="2">
    <source>
        <dbReference type="Proteomes" id="UP000719766"/>
    </source>
</evidence>
<organism evidence="1 2">
    <name type="scientific">Suillus plorans</name>
    <dbReference type="NCBI Taxonomy" id="116603"/>
    <lineage>
        <taxon>Eukaryota</taxon>
        <taxon>Fungi</taxon>
        <taxon>Dikarya</taxon>
        <taxon>Basidiomycota</taxon>
        <taxon>Agaricomycotina</taxon>
        <taxon>Agaricomycetes</taxon>
        <taxon>Agaricomycetidae</taxon>
        <taxon>Boletales</taxon>
        <taxon>Suillineae</taxon>
        <taxon>Suillaceae</taxon>
        <taxon>Suillus</taxon>
    </lineage>
</organism>
<name>A0A9P7DJT5_9AGAM</name>
<dbReference type="EMBL" id="JABBWE010000019">
    <property type="protein sequence ID" value="KAG1796250.1"/>
    <property type="molecule type" value="Genomic_DNA"/>
</dbReference>
<dbReference type="RefSeq" id="XP_041161766.1">
    <property type="nucleotide sequence ID" value="XM_041310155.1"/>
</dbReference>
<dbReference type="OrthoDB" id="2685100at2759"/>
<protein>
    <submittedName>
        <fullName evidence="1">Uncharacterized protein</fullName>
    </submittedName>
</protein>
<comment type="caution">
    <text evidence="1">The sequence shown here is derived from an EMBL/GenBank/DDBJ whole genome shotgun (WGS) entry which is preliminary data.</text>
</comment>
<proteinExistence type="predicted"/>
<dbReference type="GeneID" id="64603919"/>
<dbReference type="AlphaFoldDB" id="A0A9P7DJT5"/>
<sequence>MSKKKAKVSQPTDVNASRNCTSCNRDVNIGLGGEANWKAHTESLEHRKNTSAVQNNRMLTSFFQPKSVSMQSVAVAGPAKAWQPVTGTGEAQIAKLSAAPASKQLPSCNDNVIDIEARELANTSAPCGYGLQLIQDLRNLAKGLAPSIPVGASDELLSRFGGDPRQEVEEDQDPWEMVNQALDNALGYEKTPEDLARCMRRGSLGIDGLCNWLEISIRFLGIQGVLLEPRIEKVIKSLQICGAKAIVPEPVNHIAVKSRGSLVASKRGPENLACQPCSGYKLEIPSGQSPYGCYPFGLHTRYTLPWTCVVHDDAIYLVSKSCQKNVSMNVLDRHGKQHTTCFDCRHLENNEQIMGVRKRMHNGVHENSNHPFFSYFQLVETMKRLKGHNNRGRMFCL</sequence>